<evidence type="ECO:0000313" key="3">
    <source>
        <dbReference type="EMBL" id="KAB2570338.1"/>
    </source>
</evidence>
<dbReference type="GO" id="GO:0016787">
    <property type="term" value="F:hydrolase activity"/>
    <property type="evidence" value="ECO:0007669"/>
    <property type="project" value="UniProtKB-KW"/>
</dbReference>
<dbReference type="InterPro" id="IPR000639">
    <property type="entry name" value="Epox_hydrolase-like"/>
</dbReference>
<accession>A0A5N5CY97</accession>
<evidence type="ECO:0000256" key="1">
    <source>
        <dbReference type="ARBA" id="ARBA00022801"/>
    </source>
</evidence>
<dbReference type="PRINTS" id="PR00111">
    <property type="entry name" value="ABHYDROLASE"/>
</dbReference>
<comment type="caution">
    <text evidence="3">The sequence shown here is derived from an EMBL/GenBank/DDBJ whole genome shotgun (WGS) entry which is preliminary data.</text>
</comment>
<keyword evidence="3" id="KW-0575">Peroxidase</keyword>
<evidence type="ECO:0000259" key="2">
    <source>
        <dbReference type="Pfam" id="PF00561"/>
    </source>
</evidence>
<name>A0A5N5CY97_9PEZI</name>
<feature type="domain" description="AB hydrolase-1" evidence="2">
    <location>
        <begin position="25"/>
        <end position="163"/>
    </location>
</feature>
<dbReference type="GO" id="GO:0004601">
    <property type="term" value="F:peroxidase activity"/>
    <property type="evidence" value="ECO:0007669"/>
    <property type="project" value="UniProtKB-KW"/>
</dbReference>
<dbReference type="InterPro" id="IPR029058">
    <property type="entry name" value="AB_hydrolase_fold"/>
</dbReference>
<dbReference type="Proteomes" id="UP000325902">
    <property type="component" value="Unassembled WGS sequence"/>
</dbReference>
<keyword evidence="4" id="KW-1185">Reference proteome</keyword>
<dbReference type="Pfam" id="PF00561">
    <property type="entry name" value="Abhydrolase_1"/>
    <property type="match status" value="1"/>
</dbReference>
<evidence type="ECO:0000313" key="4">
    <source>
        <dbReference type="Proteomes" id="UP000325902"/>
    </source>
</evidence>
<dbReference type="InterPro" id="IPR000073">
    <property type="entry name" value="AB_hydrolase_1"/>
</dbReference>
<reference evidence="3 4" key="1">
    <citation type="journal article" date="2019" name="Sci. Rep.">
        <title>A multi-omics analysis of the grapevine pathogen Lasiodiplodia theobromae reveals that temperature affects the expression of virulence- and pathogenicity-related genes.</title>
        <authorList>
            <person name="Felix C."/>
            <person name="Meneses R."/>
            <person name="Goncalves M.F.M."/>
            <person name="Tilleman L."/>
            <person name="Duarte A.S."/>
            <person name="Jorrin-Novo J.V."/>
            <person name="Van de Peer Y."/>
            <person name="Deforce D."/>
            <person name="Van Nieuwerburgh F."/>
            <person name="Esteves A.C."/>
            <person name="Alves A."/>
        </authorList>
    </citation>
    <scope>NUCLEOTIDE SEQUENCE [LARGE SCALE GENOMIC DNA]</scope>
    <source>
        <strain evidence="3 4">LA-SOL3</strain>
    </source>
</reference>
<dbReference type="Gene3D" id="3.40.50.1820">
    <property type="entry name" value="alpha/beta hydrolase"/>
    <property type="match status" value="1"/>
</dbReference>
<dbReference type="PANTHER" id="PTHR43798">
    <property type="entry name" value="MONOACYLGLYCEROL LIPASE"/>
    <property type="match status" value="1"/>
</dbReference>
<dbReference type="SUPFAM" id="SSF53474">
    <property type="entry name" value="alpha/beta-Hydrolases"/>
    <property type="match status" value="1"/>
</dbReference>
<dbReference type="GO" id="GO:0016020">
    <property type="term" value="C:membrane"/>
    <property type="evidence" value="ECO:0007669"/>
    <property type="project" value="TreeGrafter"/>
</dbReference>
<protein>
    <submittedName>
        <fullName evidence="3">Non-heme chloroperoxidase</fullName>
    </submittedName>
</protein>
<dbReference type="AlphaFoldDB" id="A0A5N5CY97"/>
<dbReference type="EMBL" id="VCHE01000141">
    <property type="protein sequence ID" value="KAB2570338.1"/>
    <property type="molecule type" value="Genomic_DNA"/>
</dbReference>
<dbReference type="PANTHER" id="PTHR43798:SF31">
    <property type="entry name" value="AB HYDROLASE SUPERFAMILY PROTEIN YCLE"/>
    <property type="match status" value="1"/>
</dbReference>
<organism evidence="3 4">
    <name type="scientific">Lasiodiplodia theobromae</name>
    <dbReference type="NCBI Taxonomy" id="45133"/>
    <lineage>
        <taxon>Eukaryota</taxon>
        <taxon>Fungi</taxon>
        <taxon>Dikarya</taxon>
        <taxon>Ascomycota</taxon>
        <taxon>Pezizomycotina</taxon>
        <taxon>Dothideomycetes</taxon>
        <taxon>Dothideomycetes incertae sedis</taxon>
        <taxon>Botryosphaeriales</taxon>
        <taxon>Botryosphaeriaceae</taxon>
        <taxon>Lasiodiplodia</taxon>
    </lineage>
</organism>
<proteinExistence type="predicted"/>
<gene>
    <name evidence="3" type="primary">cpo_1</name>
    <name evidence="3" type="ORF">DBV05_g10997</name>
</gene>
<dbReference type="OrthoDB" id="408373at2759"/>
<sequence length="290" mass="31494">MSGAHFLANGTSLFYTLEGPPTAAPILLIHGWGCDLLDWSFQIPFLLTLGFQVLALDLRGHGRSPAYPSPTAFPSLYSPTAFAADASALLSHLNFTQPALVMGHSLGGLVAAILAIEHPAQVRGAVLVDSAYYLTANDTASLNADIRNDTAHALQTITAWFEAVAGVYDERTPEWEKTWHKLRTWGADVDAVVQTGLELNGYDGTLGRWEDAEGYLKEGFGARTGEERVPRLAVVAAEYKVDMEKAIGLDEAGVGDRVSVLEEGHWLHQQGAEQFNGIVESWFQDRGFLP</sequence>
<keyword evidence="1" id="KW-0378">Hydrolase</keyword>
<keyword evidence="3" id="KW-0560">Oxidoreductase</keyword>
<dbReference type="InterPro" id="IPR050266">
    <property type="entry name" value="AB_hydrolase_sf"/>
</dbReference>
<dbReference type="PRINTS" id="PR00412">
    <property type="entry name" value="EPOXHYDRLASE"/>
</dbReference>